<dbReference type="KEGG" id="prv:G7070_09285"/>
<dbReference type="PANTHER" id="PTHR40763:SF5">
    <property type="entry name" value="MEMBRANE PROTEIN"/>
    <property type="match status" value="1"/>
</dbReference>
<evidence type="ECO:0000313" key="2">
    <source>
        <dbReference type="EMBL" id="QIK72425.1"/>
    </source>
</evidence>
<sequence>MSEQSARRVRAGHIEREAALDILQQAFVRGRITPDELSVRQDRTLAARYRDELPPLMADLPEARDYPARIALATRRTWKPQRSPAVRSDAVVDSRAGMSFSIMSSRSYDLSPGQTLVRNFAWWGGDIMDLRDVMGPGVIVVLELHAFMGGHTIHVPEGVRVLDETRGILSGNDIERGAQGDGSNGTLVLRGNQFWGGSAVKLGERPR</sequence>
<dbReference type="Proteomes" id="UP000501058">
    <property type="component" value="Chromosome"/>
</dbReference>
<name>A0A6G7Y6I6_9ACTN</name>
<reference evidence="2 3" key="1">
    <citation type="submission" date="2020-03" db="EMBL/GenBank/DDBJ databases">
        <title>Propioniciclava sp. nov., isolated from Hydrophilus acuminatus.</title>
        <authorList>
            <person name="Hyun D.-W."/>
            <person name="Bae J.-W."/>
        </authorList>
    </citation>
    <scope>NUCLEOTIDE SEQUENCE [LARGE SCALE GENOMIC DNA]</scope>
    <source>
        <strain evidence="2 3">HDW11</strain>
    </source>
</reference>
<protein>
    <submittedName>
        <fullName evidence="2">DUF1707 domain-containing protein</fullName>
    </submittedName>
</protein>
<evidence type="ECO:0000313" key="3">
    <source>
        <dbReference type="Proteomes" id="UP000501058"/>
    </source>
</evidence>
<organism evidence="2 3">
    <name type="scientific">Propioniciclava coleopterorum</name>
    <dbReference type="NCBI Taxonomy" id="2714937"/>
    <lineage>
        <taxon>Bacteria</taxon>
        <taxon>Bacillati</taxon>
        <taxon>Actinomycetota</taxon>
        <taxon>Actinomycetes</taxon>
        <taxon>Propionibacteriales</taxon>
        <taxon>Propionibacteriaceae</taxon>
        <taxon>Propioniciclava</taxon>
    </lineage>
</organism>
<keyword evidence="3" id="KW-1185">Reference proteome</keyword>
<feature type="domain" description="DUF1707" evidence="1">
    <location>
        <begin position="9"/>
        <end position="61"/>
    </location>
</feature>
<dbReference type="EMBL" id="CP049865">
    <property type="protein sequence ID" value="QIK72425.1"/>
    <property type="molecule type" value="Genomic_DNA"/>
</dbReference>
<dbReference type="AlphaFoldDB" id="A0A6G7Y6I6"/>
<dbReference type="RefSeq" id="WP_166233499.1">
    <property type="nucleotide sequence ID" value="NZ_CP049865.1"/>
</dbReference>
<dbReference type="PANTHER" id="PTHR40763">
    <property type="entry name" value="MEMBRANE PROTEIN-RELATED"/>
    <property type="match status" value="1"/>
</dbReference>
<accession>A0A6G7Y6I6</accession>
<dbReference type="InterPro" id="IPR012551">
    <property type="entry name" value="DUF1707_SHOCT-like"/>
</dbReference>
<gene>
    <name evidence="2" type="ORF">G7070_09285</name>
</gene>
<dbReference type="Pfam" id="PF08044">
    <property type="entry name" value="DUF1707"/>
    <property type="match status" value="1"/>
</dbReference>
<evidence type="ECO:0000259" key="1">
    <source>
        <dbReference type="Pfam" id="PF08044"/>
    </source>
</evidence>
<proteinExistence type="predicted"/>